<proteinExistence type="predicted"/>
<reference evidence="1 2" key="1">
    <citation type="submission" date="2016-09" db="EMBL/GenBank/DDBJ databases">
        <title>Draft genome sequence for the type strain of Desulfuribacillus alkaliarsenatis AHT28, an obligately anaerobic, sulfidogenic bacterium isolated from Russian soda lake sediments.</title>
        <authorList>
            <person name="Abin C.A."/>
            <person name="Hollibaugh J.T."/>
        </authorList>
    </citation>
    <scope>NUCLEOTIDE SEQUENCE [LARGE SCALE GENOMIC DNA]</scope>
    <source>
        <strain evidence="1 2">AHT28</strain>
    </source>
</reference>
<accession>A0A1E5G5U4</accession>
<evidence type="ECO:0000313" key="2">
    <source>
        <dbReference type="Proteomes" id="UP000094296"/>
    </source>
</evidence>
<dbReference type="AlphaFoldDB" id="A0A1E5G5U4"/>
<organism evidence="1 2">
    <name type="scientific">Desulfuribacillus alkaliarsenatis</name>
    <dbReference type="NCBI Taxonomy" id="766136"/>
    <lineage>
        <taxon>Bacteria</taxon>
        <taxon>Bacillati</taxon>
        <taxon>Bacillota</taxon>
        <taxon>Desulfuribacillia</taxon>
        <taxon>Desulfuribacillales</taxon>
        <taxon>Desulfuribacillaceae</taxon>
        <taxon>Desulfuribacillus</taxon>
    </lineage>
</organism>
<gene>
    <name evidence="1" type="ORF">BHF68_02040</name>
</gene>
<dbReference type="EMBL" id="MIJE01000001">
    <property type="protein sequence ID" value="OEF98479.1"/>
    <property type="molecule type" value="Genomic_DNA"/>
</dbReference>
<dbReference type="OrthoDB" id="9843445at2"/>
<keyword evidence="2" id="KW-1185">Reference proteome</keyword>
<dbReference type="STRING" id="766136.BHF68_02040"/>
<sequence>MKKPIRVTLTFSNPLLTRAIKDVIGNNETFLLSESKLNSITCDDVENIDVILCETEVLERLEKEHICLAPKTLGISVWNNMISISKGDLQAYDDLDEIVDCILQIADKAKLRVKCDLCLTESKDRRAE</sequence>
<dbReference type="RefSeq" id="WP_069641971.1">
    <property type="nucleotide sequence ID" value="NZ_MIJE01000001.1"/>
</dbReference>
<dbReference type="Proteomes" id="UP000094296">
    <property type="component" value="Unassembled WGS sequence"/>
</dbReference>
<name>A0A1E5G5U4_9FIRM</name>
<evidence type="ECO:0000313" key="1">
    <source>
        <dbReference type="EMBL" id="OEF98479.1"/>
    </source>
</evidence>
<protein>
    <submittedName>
        <fullName evidence="1">Uncharacterized protein</fullName>
    </submittedName>
</protein>
<comment type="caution">
    <text evidence="1">The sequence shown here is derived from an EMBL/GenBank/DDBJ whole genome shotgun (WGS) entry which is preliminary data.</text>
</comment>